<proteinExistence type="predicted"/>
<dbReference type="EC" id="6.3.4.15" evidence="3"/>
<organism evidence="3 4">
    <name type="scientific">Aquirufa regiilacus</name>
    <dbReference type="NCBI Taxonomy" id="3024868"/>
    <lineage>
        <taxon>Bacteria</taxon>
        <taxon>Pseudomonadati</taxon>
        <taxon>Bacteroidota</taxon>
        <taxon>Cytophagia</taxon>
        <taxon>Cytophagales</taxon>
        <taxon>Flectobacillaceae</taxon>
        <taxon>Aquirufa</taxon>
    </lineage>
</organism>
<dbReference type="SUPFAM" id="SSF55681">
    <property type="entry name" value="Class II aaRS and biotin synthetases"/>
    <property type="match status" value="1"/>
</dbReference>
<feature type="domain" description="BPL/LPL catalytic" evidence="2">
    <location>
        <begin position="1"/>
        <end position="179"/>
    </location>
</feature>
<evidence type="ECO:0000256" key="1">
    <source>
        <dbReference type="ARBA" id="ARBA00022598"/>
    </source>
</evidence>
<name>A0ABU3TRS4_9BACT</name>
<dbReference type="InterPro" id="IPR004143">
    <property type="entry name" value="BPL_LPL_catalytic"/>
</dbReference>
<accession>A0ABU3TRS4</accession>
<dbReference type="Proteomes" id="UP001249959">
    <property type="component" value="Unassembled WGS sequence"/>
</dbReference>
<dbReference type="EMBL" id="JAVNWW010000001">
    <property type="protein sequence ID" value="MDU0808568.1"/>
    <property type="molecule type" value="Genomic_DNA"/>
</dbReference>
<dbReference type="Gene3D" id="3.30.930.10">
    <property type="entry name" value="Bira Bifunctional Protein, Domain 2"/>
    <property type="match status" value="1"/>
</dbReference>
<dbReference type="PANTHER" id="PTHR12835">
    <property type="entry name" value="BIOTIN PROTEIN LIGASE"/>
    <property type="match status" value="1"/>
</dbReference>
<dbReference type="NCBIfam" id="TIGR00121">
    <property type="entry name" value="birA_ligase"/>
    <property type="match status" value="1"/>
</dbReference>
<reference evidence="3 4" key="1">
    <citation type="submission" date="2023-09" db="EMBL/GenBank/DDBJ databases">
        <title>Aquirufa genomes.</title>
        <authorList>
            <person name="Pitt A."/>
        </authorList>
    </citation>
    <scope>NUCLEOTIDE SEQUENCE [LARGE SCALE GENOMIC DNA]</scope>
    <source>
        <strain evidence="3 4">LEOWEIH-7C</strain>
    </source>
</reference>
<evidence type="ECO:0000259" key="2">
    <source>
        <dbReference type="PROSITE" id="PS51733"/>
    </source>
</evidence>
<sequence>MDLCESTNAYGFQEAISGDVNEGFAWIAGHQTAGKGQRGNQWLAEANQNLLVSYLLKPNHELLPSQFYLSKAIANGIVLGLQQWASNSLGERLPLEIKWPNDIYLEGRKLGGILIESNFQAGKWAFSIIGIGLNINQLDFNNLRATSLRQWTQNPQAIDISEIYQCISGGIEDQYENFTNKSFLSIDETYHTQLFRQGEWHHYEDKNGLFEGKIIQVNEQGLVEIERNHETEFYDIKELSFIFKD</sequence>
<protein>
    <submittedName>
        <fullName evidence="3">Biotin--[acetyl-CoA-carboxylase] ligase</fullName>
        <ecNumber evidence="3">6.3.4.15</ecNumber>
    </submittedName>
</protein>
<dbReference type="PROSITE" id="PS51733">
    <property type="entry name" value="BPL_LPL_CATALYTIC"/>
    <property type="match status" value="1"/>
</dbReference>
<keyword evidence="4" id="KW-1185">Reference proteome</keyword>
<comment type="caution">
    <text evidence="3">The sequence shown here is derived from an EMBL/GenBank/DDBJ whole genome shotgun (WGS) entry which is preliminary data.</text>
</comment>
<evidence type="ECO:0000313" key="4">
    <source>
        <dbReference type="Proteomes" id="UP001249959"/>
    </source>
</evidence>
<dbReference type="InterPro" id="IPR004408">
    <property type="entry name" value="Biotin_CoA_COase_ligase"/>
</dbReference>
<dbReference type="InterPro" id="IPR045864">
    <property type="entry name" value="aa-tRNA-synth_II/BPL/LPL"/>
</dbReference>
<evidence type="ECO:0000313" key="3">
    <source>
        <dbReference type="EMBL" id="MDU0808568.1"/>
    </source>
</evidence>
<dbReference type="Pfam" id="PF03099">
    <property type="entry name" value="BPL_LplA_LipB"/>
    <property type="match status" value="1"/>
</dbReference>
<gene>
    <name evidence="3" type="ORF">PQG45_05900</name>
</gene>
<keyword evidence="1 3" id="KW-0436">Ligase</keyword>
<dbReference type="PANTHER" id="PTHR12835:SF5">
    <property type="entry name" value="BIOTIN--PROTEIN LIGASE"/>
    <property type="match status" value="1"/>
</dbReference>
<dbReference type="CDD" id="cd16442">
    <property type="entry name" value="BPL"/>
    <property type="match status" value="1"/>
</dbReference>
<dbReference type="GO" id="GO:0004077">
    <property type="term" value="F:biotin--[biotin carboxyl-carrier protein] ligase activity"/>
    <property type="evidence" value="ECO:0007669"/>
    <property type="project" value="UniProtKB-EC"/>
</dbReference>
<dbReference type="RefSeq" id="WP_315577442.1">
    <property type="nucleotide sequence ID" value="NZ_JARDXH010000008.1"/>
</dbReference>